<keyword evidence="2" id="KW-1185">Reference proteome</keyword>
<gene>
    <name evidence="1" type="ORF">PHMEG_00035492</name>
</gene>
<comment type="caution">
    <text evidence="1">The sequence shown here is derived from an EMBL/GenBank/DDBJ whole genome shotgun (WGS) entry which is preliminary data.</text>
</comment>
<accession>A0A225UNN9</accession>
<dbReference type="AlphaFoldDB" id="A0A225UNN9"/>
<sequence length="144" mass="15843">MKRLDVATCTVTATEARSNTTGPLLRQAVMIEHENAFHYGQVLETTGHELTVQLLEESVITISDTVTQVAPIVALLFQAPLSFKTTDWTVDEMVETHHTILDRICGTGNAEGSNDILVILANLIAVVSYPDPVRDVSWIDPKTR</sequence>
<evidence type="ECO:0000313" key="1">
    <source>
        <dbReference type="EMBL" id="OWY94702.1"/>
    </source>
</evidence>
<dbReference type="EMBL" id="NBNE01013964">
    <property type="protein sequence ID" value="OWY94702.1"/>
    <property type="molecule type" value="Genomic_DNA"/>
</dbReference>
<name>A0A225UNN9_9STRA</name>
<proteinExistence type="predicted"/>
<reference evidence="2" key="1">
    <citation type="submission" date="2017-03" db="EMBL/GenBank/DDBJ databases">
        <title>Phytopthora megakarya and P. palmivora, two closely related causual agents of cacao black pod achieved similar genome size and gene model numbers by different mechanisms.</title>
        <authorList>
            <person name="Ali S."/>
            <person name="Shao J."/>
            <person name="Larry D.J."/>
            <person name="Kronmiller B."/>
            <person name="Shen D."/>
            <person name="Strem M.D."/>
            <person name="Melnick R.L."/>
            <person name="Guiltinan M.J."/>
            <person name="Tyler B.M."/>
            <person name="Meinhardt L.W."/>
            <person name="Bailey B.A."/>
        </authorList>
    </citation>
    <scope>NUCLEOTIDE SEQUENCE [LARGE SCALE GENOMIC DNA]</scope>
    <source>
        <strain evidence="2">zdho120</strain>
    </source>
</reference>
<organism evidence="1 2">
    <name type="scientific">Phytophthora megakarya</name>
    <dbReference type="NCBI Taxonomy" id="4795"/>
    <lineage>
        <taxon>Eukaryota</taxon>
        <taxon>Sar</taxon>
        <taxon>Stramenopiles</taxon>
        <taxon>Oomycota</taxon>
        <taxon>Peronosporomycetes</taxon>
        <taxon>Peronosporales</taxon>
        <taxon>Peronosporaceae</taxon>
        <taxon>Phytophthora</taxon>
    </lineage>
</organism>
<evidence type="ECO:0000313" key="2">
    <source>
        <dbReference type="Proteomes" id="UP000198211"/>
    </source>
</evidence>
<dbReference type="STRING" id="4795.A0A225UNN9"/>
<dbReference type="Proteomes" id="UP000198211">
    <property type="component" value="Unassembled WGS sequence"/>
</dbReference>
<dbReference type="OrthoDB" id="129224at2759"/>
<protein>
    <submittedName>
        <fullName evidence="1">Uncharacterized protein</fullName>
    </submittedName>
</protein>